<dbReference type="Pfam" id="PF13432">
    <property type="entry name" value="TPR_16"/>
    <property type="match status" value="1"/>
</dbReference>
<reference evidence="6" key="1">
    <citation type="submission" date="2016-04" db="EMBL/GenBank/DDBJ databases">
        <authorList>
            <person name="Chen L."/>
            <person name="Zhuang W."/>
            <person name="Wang G."/>
        </authorList>
    </citation>
    <scope>NUCLEOTIDE SEQUENCE [LARGE SCALE GENOMIC DNA]</scope>
    <source>
        <strain evidence="6">17621</strain>
    </source>
</reference>
<dbReference type="PROSITE" id="PS50005">
    <property type="entry name" value="TPR"/>
    <property type="match status" value="1"/>
</dbReference>
<dbReference type="PANTHER" id="PTHR44858">
    <property type="entry name" value="TETRATRICOPEPTIDE REPEAT PROTEIN 6"/>
    <property type="match status" value="1"/>
</dbReference>
<keyword evidence="2 3" id="KW-0802">TPR repeat</keyword>
<evidence type="ECO:0000256" key="4">
    <source>
        <dbReference type="SAM" id="SignalP"/>
    </source>
</evidence>
<evidence type="ECO:0000256" key="3">
    <source>
        <dbReference type="PROSITE-ProRule" id="PRU00339"/>
    </source>
</evidence>
<dbReference type="SMART" id="SM00028">
    <property type="entry name" value="TPR"/>
    <property type="match status" value="3"/>
</dbReference>
<keyword evidence="6" id="KW-1185">Reference proteome</keyword>
<evidence type="ECO:0008006" key="7">
    <source>
        <dbReference type="Google" id="ProtNLM"/>
    </source>
</evidence>
<dbReference type="Proteomes" id="UP000192610">
    <property type="component" value="Unassembled WGS sequence"/>
</dbReference>
<evidence type="ECO:0000256" key="2">
    <source>
        <dbReference type="ARBA" id="ARBA00022803"/>
    </source>
</evidence>
<evidence type="ECO:0000313" key="6">
    <source>
        <dbReference type="Proteomes" id="UP000192610"/>
    </source>
</evidence>
<dbReference type="InterPro" id="IPR050498">
    <property type="entry name" value="Ycf3"/>
</dbReference>
<dbReference type="AlphaFoldDB" id="A0A1V9EJ28"/>
<accession>A0A1V9EJ28</accession>
<feature type="chain" id="PRO_5010727888" description="Tetratricopeptide repeat-like domain-containing protein" evidence="4">
    <location>
        <begin position="22"/>
        <end position="549"/>
    </location>
</feature>
<evidence type="ECO:0000313" key="5">
    <source>
        <dbReference type="EMBL" id="OQP46137.1"/>
    </source>
</evidence>
<dbReference type="SUPFAM" id="SSF48452">
    <property type="entry name" value="TPR-like"/>
    <property type="match status" value="2"/>
</dbReference>
<dbReference type="STRING" id="354355.SAMN05660816_04617"/>
<dbReference type="InterPro" id="IPR019734">
    <property type="entry name" value="TPR_rpt"/>
</dbReference>
<organism evidence="5 6">
    <name type="scientific">Niastella yeongjuensis</name>
    <dbReference type="NCBI Taxonomy" id="354355"/>
    <lineage>
        <taxon>Bacteria</taxon>
        <taxon>Pseudomonadati</taxon>
        <taxon>Bacteroidota</taxon>
        <taxon>Chitinophagia</taxon>
        <taxon>Chitinophagales</taxon>
        <taxon>Chitinophagaceae</taxon>
        <taxon>Niastella</taxon>
    </lineage>
</organism>
<keyword evidence="1" id="KW-0677">Repeat</keyword>
<dbReference type="PANTHER" id="PTHR44858:SF1">
    <property type="entry name" value="UDP-N-ACETYLGLUCOSAMINE--PEPTIDE N-ACETYLGLUCOSAMINYLTRANSFERASE SPINDLY-RELATED"/>
    <property type="match status" value="1"/>
</dbReference>
<feature type="signal peptide" evidence="4">
    <location>
        <begin position="1"/>
        <end position="21"/>
    </location>
</feature>
<proteinExistence type="predicted"/>
<dbReference type="Gene3D" id="1.25.40.10">
    <property type="entry name" value="Tetratricopeptide repeat domain"/>
    <property type="match status" value="3"/>
</dbReference>
<dbReference type="InterPro" id="IPR011990">
    <property type="entry name" value="TPR-like_helical_dom_sf"/>
</dbReference>
<gene>
    <name evidence="5" type="ORF">A4H97_31685</name>
</gene>
<keyword evidence="4" id="KW-0732">Signal</keyword>
<dbReference type="Pfam" id="PF13174">
    <property type="entry name" value="TPR_6"/>
    <property type="match status" value="1"/>
</dbReference>
<sequence length="549" mass="62432">MLMKKGLILLLGVITSLVAVSQNIQDAKKYIYYERNKSAEDLLQQIVKAEPANAEVWYLLSKAYLSSDNPAPLRNILSQAPASLKSEPYFQVAYGSYLLNNGNKDSAKYYFDQALDKTREKNADILSAIANAHITAKTGDAGYAVELLNKAVNREKKDPALFTMLGDAQRKLGNGSDAYKTYSLALDKDGRYAAALYRMGKIFVSQKNPEMYLKYFNQALEADSSYAPAVYELYYHYYFTEPQKAMDYFKQYVAKSDPSKTNDVLYTDLLYLNKQYQDAIGNAQQLLGRNNNADSMPRLYKLMAYSYLGLKDSANAMTSMNRYFSKEADTNKVAKDYEVMADLYAGVEGKQDSAIAYYLKTVEMAKEQPDKFHFYRKLSDLYKDQKDYLNQAKWLGMFYKDNPKASNIDLFNWGIANFKAEAYDQADTVFGTYIQKYPDQAFGYYWRARVNSLSDSTMEKGAAIPWYNQLISMIETDTTNKTNKKWLVEAYGYLAAYQTNQVKDYKAATENLKKILAIEPGNKDAQQYIIVLGKKISADNNNSTTGTTK</sequence>
<name>A0A1V9EJ28_9BACT</name>
<feature type="repeat" description="TPR" evidence="3">
    <location>
        <begin position="193"/>
        <end position="226"/>
    </location>
</feature>
<evidence type="ECO:0000256" key="1">
    <source>
        <dbReference type="ARBA" id="ARBA00022737"/>
    </source>
</evidence>
<dbReference type="EMBL" id="LVXG01000025">
    <property type="protein sequence ID" value="OQP46137.1"/>
    <property type="molecule type" value="Genomic_DNA"/>
</dbReference>
<comment type="caution">
    <text evidence="5">The sequence shown here is derived from an EMBL/GenBank/DDBJ whole genome shotgun (WGS) entry which is preliminary data.</text>
</comment>
<protein>
    <recommendedName>
        <fullName evidence="7">Tetratricopeptide repeat-like domain-containing protein</fullName>
    </recommendedName>
</protein>